<evidence type="ECO:0000313" key="11">
    <source>
        <dbReference type="EMBL" id="WAS95964.1"/>
    </source>
</evidence>
<dbReference type="PROSITE" id="PS00211">
    <property type="entry name" value="ABC_TRANSPORTER_1"/>
    <property type="match status" value="1"/>
</dbReference>
<dbReference type="InterPro" id="IPR003439">
    <property type="entry name" value="ABC_transporter-like_ATP-bd"/>
</dbReference>
<dbReference type="SMART" id="SM00382">
    <property type="entry name" value="AAA"/>
    <property type="match status" value="1"/>
</dbReference>
<dbReference type="InterPro" id="IPR036640">
    <property type="entry name" value="ABC1_TM_sf"/>
</dbReference>
<reference evidence="11" key="1">
    <citation type="submission" date="2022-11" db="EMBL/GenBank/DDBJ databases">
        <title>Minimal conservation of predation-associated metabolite biosynthetic gene clusters underscores biosynthetic potential of Myxococcota including descriptions for ten novel species: Archangium lansinium sp. nov., Myxococcus landrumus sp. nov., Nannocystis bai.</title>
        <authorList>
            <person name="Ahearne A."/>
            <person name="Stevens C."/>
            <person name="Dowd S."/>
        </authorList>
    </citation>
    <scope>NUCLEOTIDE SEQUENCE</scope>
    <source>
        <strain evidence="11">Fl3</strain>
    </source>
</reference>
<dbReference type="RefSeq" id="WP_269038306.1">
    <property type="nucleotide sequence ID" value="NZ_CP114040.1"/>
</dbReference>
<feature type="domain" description="ABC transporter" evidence="9">
    <location>
        <begin position="371"/>
        <end position="606"/>
    </location>
</feature>
<evidence type="ECO:0000256" key="8">
    <source>
        <dbReference type="SAM" id="Phobius"/>
    </source>
</evidence>
<dbReference type="Pfam" id="PF00005">
    <property type="entry name" value="ABC_tran"/>
    <property type="match status" value="1"/>
</dbReference>
<feature type="region of interest" description="Disordered" evidence="7">
    <location>
        <begin position="1"/>
        <end position="24"/>
    </location>
</feature>
<dbReference type="InterPro" id="IPR011527">
    <property type="entry name" value="ABC1_TM_dom"/>
</dbReference>
<proteinExistence type="predicted"/>
<feature type="transmembrane region" description="Helical" evidence="8">
    <location>
        <begin position="196"/>
        <end position="213"/>
    </location>
</feature>
<evidence type="ECO:0000313" key="12">
    <source>
        <dbReference type="Proteomes" id="UP001164459"/>
    </source>
</evidence>
<feature type="transmembrane region" description="Helical" evidence="8">
    <location>
        <begin position="172"/>
        <end position="190"/>
    </location>
</feature>
<evidence type="ECO:0000256" key="1">
    <source>
        <dbReference type="ARBA" id="ARBA00004651"/>
    </source>
</evidence>
<dbReference type="InterPro" id="IPR039421">
    <property type="entry name" value="Type_1_exporter"/>
</dbReference>
<keyword evidence="12" id="KW-1185">Reference proteome</keyword>
<dbReference type="Pfam" id="PF00664">
    <property type="entry name" value="ABC_membrane"/>
    <property type="match status" value="1"/>
</dbReference>
<dbReference type="PROSITE" id="PS50929">
    <property type="entry name" value="ABC_TM1F"/>
    <property type="match status" value="1"/>
</dbReference>
<dbReference type="PROSITE" id="PS50893">
    <property type="entry name" value="ABC_TRANSPORTER_2"/>
    <property type="match status" value="1"/>
</dbReference>
<dbReference type="Proteomes" id="UP001164459">
    <property type="component" value="Chromosome"/>
</dbReference>
<keyword evidence="5 8" id="KW-1133">Transmembrane helix</keyword>
<evidence type="ECO:0000256" key="7">
    <source>
        <dbReference type="SAM" id="MobiDB-lite"/>
    </source>
</evidence>
<evidence type="ECO:0000256" key="2">
    <source>
        <dbReference type="ARBA" id="ARBA00022692"/>
    </source>
</evidence>
<sequence>MAQPPRPPLVLQPPAGDGREPAPEHRIKPVERLRRVFSYTRPYTGRLVAALVCLVIASGLGLVYPYYFGALAEAAFTNAAAADTEAAYRELGDNTVLLLVVFLAQAVFVFFRHYLMTWLGERVVADLRVGLYRHLAVMPQNFFHRTRTGELLSRLSDDVTRLQSTVGQDLSIFLRNVLTLAGGIAVLFYMNWKLTAAMLAVVPALMIAANYWSRIIREISRKAQDELATASGALQEGLAAIETVQAFTREDFEVRRYGGAIETTFGLFIQRAIARSWFAAVISFFAFAAIAGLFWLGGSMVIEGEITAAELTSFIFYTLMVAGSVGALAELLGGLQSTFGATARIFEILDTPPEIADPPAPVQSPAVAGEIRFVGVSFTYGDRDVAVVRDIDLHIRPGEVCALVGSSGSGKTTLGRLVLRFWDPTAGAILLDGHDLRALRLEDLRGAMAMVSQDPVLFSGTIRDNIRYGRLDATDAEIEAAARAANADGFIREFPLGYDTVVGERGVKLSGGQRQRVSIARALLRDPKVLILDEATSALDAESEHLVQGALEVLQRGRTTLVIAHRLSTIRDADRIVVLDHGRIAETGRHAELLARGGVYARLVARQAAAAADSPGEVPGGP</sequence>
<dbReference type="Gene3D" id="1.20.1560.10">
    <property type="entry name" value="ABC transporter type 1, transmembrane domain"/>
    <property type="match status" value="1"/>
</dbReference>
<evidence type="ECO:0000259" key="10">
    <source>
        <dbReference type="PROSITE" id="PS50929"/>
    </source>
</evidence>
<dbReference type="PANTHER" id="PTHR43394">
    <property type="entry name" value="ATP-DEPENDENT PERMEASE MDL1, MITOCHONDRIAL"/>
    <property type="match status" value="1"/>
</dbReference>
<accession>A0ABY7HAC8</accession>
<protein>
    <submittedName>
        <fullName evidence="11">ABC transporter transmembrane domain-containing protein</fullName>
    </submittedName>
</protein>
<feature type="transmembrane region" description="Helical" evidence="8">
    <location>
        <begin position="47"/>
        <end position="67"/>
    </location>
</feature>
<dbReference type="EMBL" id="CP114040">
    <property type="protein sequence ID" value="WAS95964.1"/>
    <property type="molecule type" value="Genomic_DNA"/>
</dbReference>
<keyword evidence="2 8" id="KW-0812">Transmembrane</keyword>
<evidence type="ECO:0000256" key="6">
    <source>
        <dbReference type="ARBA" id="ARBA00023136"/>
    </source>
</evidence>
<evidence type="ECO:0000259" key="9">
    <source>
        <dbReference type="PROSITE" id="PS50893"/>
    </source>
</evidence>
<keyword evidence="3" id="KW-0547">Nucleotide-binding</keyword>
<feature type="transmembrane region" description="Helical" evidence="8">
    <location>
        <begin position="277"/>
        <end position="302"/>
    </location>
</feature>
<dbReference type="InterPro" id="IPR017871">
    <property type="entry name" value="ABC_transporter-like_CS"/>
</dbReference>
<gene>
    <name evidence="11" type="ORF">O0S08_07345</name>
</gene>
<feature type="transmembrane region" description="Helical" evidence="8">
    <location>
        <begin position="314"/>
        <end position="335"/>
    </location>
</feature>
<dbReference type="InterPro" id="IPR027417">
    <property type="entry name" value="P-loop_NTPase"/>
</dbReference>
<keyword evidence="4" id="KW-0067">ATP-binding</keyword>
<name>A0ABY7HAC8_9BACT</name>
<evidence type="ECO:0000256" key="5">
    <source>
        <dbReference type="ARBA" id="ARBA00022989"/>
    </source>
</evidence>
<keyword evidence="6 8" id="KW-0472">Membrane</keyword>
<comment type="subcellular location">
    <subcellularLocation>
        <location evidence="1">Cell membrane</location>
        <topology evidence="1">Multi-pass membrane protein</topology>
    </subcellularLocation>
</comment>
<feature type="compositionally biased region" description="Pro residues" evidence="7">
    <location>
        <begin position="1"/>
        <end position="11"/>
    </location>
</feature>
<dbReference type="CDD" id="cd18576">
    <property type="entry name" value="ABC_6TM_bac_exporter_ABCB8_10_like"/>
    <property type="match status" value="1"/>
</dbReference>
<feature type="domain" description="ABC transmembrane type-1" evidence="10">
    <location>
        <begin position="48"/>
        <end position="337"/>
    </location>
</feature>
<dbReference type="SUPFAM" id="SSF90123">
    <property type="entry name" value="ABC transporter transmembrane region"/>
    <property type="match status" value="1"/>
</dbReference>
<dbReference type="Gene3D" id="3.40.50.300">
    <property type="entry name" value="P-loop containing nucleotide triphosphate hydrolases"/>
    <property type="match status" value="1"/>
</dbReference>
<evidence type="ECO:0000256" key="4">
    <source>
        <dbReference type="ARBA" id="ARBA00022840"/>
    </source>
</evidence>
<dbReference type="PANTHER" id="PTHR43394:SF1">
    <property type="entry name" value="ATP-BINDING CASSETTE SUB-FAMILY B MEMBER 10, MITOCHONDRIAL"/>
    <property type="match status" value="1"/>
</dbReference>
<organism evidence="11 12">
    <name type="scientific">Nannocystis punicea</name>
    <dbReference type="NCBI Taxonomy" id="2995304"/>
    <lineage>
        <taxon>Bacteria</taxon>
        <taxon>Pseudomonadati</taxon>
        <taxon>Myxococcota</taxon>
        <taxon>Polyangia</taxon>
        <taxon>Nannocystales</taxon>
        <taxon>Nannocystaceae</taxon>
        <taxon>Nannocystis</taxon>
    </lineage>
</organism>
<dbReference type="InterPro" id="IPR003593">
    <property type="entry name" value="AAA+_ATPase"/>
</dbReference>
<dbReference type="SUPFAM" id="SSF52540">
    <property type="entry name" value="P-loop containing nucleoside triphosphate hydrolases"/>
    <property type="match status" value="1"/>
</dbReference>
<feature type="transmembrane region" description="Helical" evidence="8">
    <location>
        <begin position="96"/>
        <end position="115"/>
    </location>
</feature>
<evidence type="ECO:0000256" key="3">
    <source>
        <dbReference type="ARBA" id="ARBA00022741"/>
    </source>
</evidence>